<reference evidence="7 8" key="1">
    <citation type="journal article" date="2024" name="Front Chem Biol">
        <title>Unveiling the potential of Daldinia eschscholtzii MFLUCC 19-0629 through bioactivity and bioinformatics studies for enhanced sustainable agriculture production.</title>
        <authorList>
            <person name="Brooks S."/>
            <person name="Weaver J.A."/>
            <person name="Klomchit A."/>
            <person name="Alharthi S.A."/>
            <person name="Onlamun T."/>
            <person name="Nurani R."/>
            <person name="Vong T.K."/>
            <person name="Alberti F."/>
            <person name="Greco C."/>
        </authorList>
    </citation>
    <scope>NUCLEOTIDE SEQUENCE [LARGE SCALE GENOMIC DNA]</scope>
    <source>
        <strain evidence="7">MFLUCC 19-0629</strain>
    </source>
</reference>
<sequence>MAVQHERIRDDLLSAVQLQLLGEHRTKRIVAIIEIPSLLYLVIGFLVMMALAAYMTRTLQLIFGSSKRAMTERAEELSPDSEDILMSTTPARGGQSTPESVEVNLQRPLPSRDAHQADDSQSRRTLVDSDADRPSLPPQAPIPPSRSNRWAAIITTRLDLLTWSAIFLLVGLPVYYAAGYAMPIHLSFNILTYFLAVFLPESWKRYLHPVLVSSLFTVLGIWVLGLIKGDSLPVTLAAYKTGVGYTEVWSGVYGLPGAGNLLASVLDASIVSFALPVYRYRRELKQHFASIIIPNVAISVGSLFAYPYICYAVGISAQRSLAFVARSLTLALAVPAAANLGGDLNTVAALAIMSGIIGVLVGERMLAFLKIPQGFAS</sequence>
<feature type="transmembrane region" description="Helical" evidence="6">
    <location>
        <begin position="206"/>
        <end position="227"/>
    </location>
</feature>
<evidence type="ECO:0000256" key="5">
    <source>
        <dbReference type="SAM" id="MobiDB-lite"/>
    </source>
</evidence>
<dbReference type="PANTHER" id="PTHR30249:SF0">
    <property type="entry name" value="PLASTIDAL GLYCOLATE_GLYCERATE TRANSLOCATOR 1, CHLOROPLASTIC"/>
    <property type="match status" value="1"/>
</dbReference>
<proteinExistence type="predicted"/>
<evidence type="ECO:0000256" key="4">
    <source>
        <dbReference type="ARBA" id="ARBA00023136"/>
    </source>
</evidence>
<evidence type="ECO:0000256" key="2">
    <source>
        <dbReference type="ARBA" id="ARBA00022692"/>
    </source>
</evidence>
<dbReference type="PANTHER" id="PTHR30249">
    <property type="entry name" value="PUTATIVE SEROTONIN TRANSPORTER"/>
    <property type="match status" value="1"/>
</dbReference>
<evidence type="ECO:0000313" key="7">
    <source>
        <dbReference type="EMBL" id="KAK6953696.1"/>
    </source>
</evidence>
<organism evidence="7 8">
    <name type="scientific">Daldinia eschscholtzii</name>
    <dbReference type="NCBI Taxonomy" id="292717"/>
    <lineage>
        <taxon>Eukaryota</taxon>
        <taxon>Fungi</taxon>
        <taxon>Dikarya</taxon>
        <taxon>Ascomycota</taxon>
        <taxon>Pezizomycotina</taxon>
        <taxon>Sordariomycetes</taxon>
        <taxon>Xylariomycetidae</taxon>
        <taxon>Xylariales</taxon>
        <taxon>Hypoxylaceae</taxon>
        <taxon>Daldinia</taxon>
    </lineage>
</organism>
<dbReference type="Proteomes" id="UP001369815">
    <property type="component" value="Unassembled WGS sequence"/>
</dbReference>
<protein>
    <submittedName>
        <fullName evidence="7">Uncharacterized protein</fullName>
    </submittedName>
</protein>
<dbReference type="AlphaFoldDB" id="A0AAX6MMI7"/>
<feature type="transmembrane region" description="Helical" evidence="6">
    <location>
        <begin position="288"/>
        <end position="309"/>
    </location>
</feature>
<comment type="subcellular location">
    <subcellularLocation>
        <location evidence="1">Membrane</location>
        <topology evidence="1">Multi-pass membrane protein</topology>
    </subcellularLocation>
</comment>
<comment type="caution">
    <text evidence="7">The sequence shown here is derived from an EMBL/GenBank/DDBJ whole genome shotgun (WGS) entry which is preliminary data.</text>
</comment>
<dbReference type="InterPro" id="IPR007300">
    <property type="entry name" value="CidB/LrgB"/>
</dbReference>
<dbReference type="GO" id="GO:0016020">
    <property type="term" value="C:membrane"/>
    <property type="evidence" value="ECO:0007669"/>
    <property type="project" value="UniProtKB-SubCell"/>
</dbReference>
<feature type="compositionally biased region" description="Polar residues" evidence="5">
    <location>
        <begin position="86"/>
        <end position="99"/>
    </location>
</feature>
<feature type="transmembrane region" description="Helical" evidence="6">
    <location>
        <begin position="29"/>
        <end position="54"/>
    </location>
</feature>
<feature type="transmembrane region" description="Helical" evidence="6">
    <location>
        <begin position="321"/>
        <end position="338"/>
    </location>
</feature>
<name>A0AAX6MMI7_9PEZI</name>
<feature type="transmembrane region" description="Helical" evidence="6">
    <location>
        <begin position="344"/>
        <end position="362"/>
    </location>
</feature>
<dbReference type="EMBL" id="JBANMG010000005">
    <property type="protein sequence ID" value="KAK6953696.1"/>
    <property type="molecule type" value="Genomic_DNA"/>
</dbReference>
<gene>
    <name evidence="7" type="ORF">Daesc_006001</name>
</gene>
<keyword evidence="8" id="KW-1185">Reference proteome</keyword>
<accession>A0AAX6MMI7</accession>
<evidence type="ECO:0000256" key="3">
    <source>
        <dbReference type="ARBA" id="ARBA00022989"/>
    </source>
</evidence>
<evidence type="ECO:0000313" key="8">
    <source>
        <dbReference type="Proteomes" id="UP001369815"/>
    </source>
</evidence>
<feature type="transmembrane region" description="Helical" evidence="6">
    <location>
        <begin position="158"/>
        <end position="176"/>
    </location>
</feature>
<evidence type="ECO:0000256" key="6">
    <source>
        <dbReference type="SAM" id="Phobius"/>
    </source>
</evidence>
<feature type="compositionally biased region" description="Pro residues" evidence="5">
    <location>
        <begin position="135"/>
        <end position="144"/>
    </location>
</feature>
<keyword evidence="2 6" id="KW-0812">Transmembrane</keyword>
<keyword evidence="3 6" id="KW-1133">Transmembrane helix</keyword>
<evidence type="ECO:0000256" key="1">
    <source>
        <dbReference type="ARBA" id="ARBA00004141"/>
    </source>
</evidence>
<feature type="compositionally biased region" description="Basic and acidic residues" evidence="5">
    <location>
        <begin position="110"/>
        <end position="133"/>
    </location>
</feature>
<dbReference type="Pfam" id="PF04172">
    <property type="entry name" value="LrgB"/>
    <property type="match status" value="1"/>
</dbReference>
<keyword evidence="4 6" id="KW-0472">Membrane</keyword>
<feature type="region of interest" description="Disordered" evidence="5">
    <location>
        <begin position="73"/>
        <end position="144"/>
    </location>
</feature>